<gene>
    <name evidence="1" type="ORF">CD191_21935</name>
</gene>
<accession>A0AAD0KPM4</accession>
<evidence type="ECO:0000313" key="1">
    <source>
        <dbReference type="EMBL" id="AWV35078.1"/>
    </source>
</evidence>
<dbReference type="EMBL" id="CP021965">
    <property type="protein sequence ID" value="AWV35078.1"/>
    <property type="molecule type" value="Genomic_DNA"/>
</dbReference>
<proteinExistence type="predicted"/>
<reference evidence="1 2" key="1">
    <citation type="submission" date="2017-06" db="EMBL/GenBank/DDBJ databases">
        <title>Complete genome sequence of Paenibacillus odorifer CBA7130.</title>
        <authorList>
            <person name="Nam Y.-D."/>
            <person name="Kang J."/>
            <person name="Chung W.-H."/>
        </authorList>
    </citation>
    <scope>NUCLEOTIDE SEQUENCE [LARGE SCALE GENOMIC DNA]</scope>
    <source>
        <strain evidence="1 2">CBA7130</strain>
    </source>
</reference>
<evidence type="ECO:0000313" key="2">
    <source>
        <dbReference type="Proteomes" id="UP000249163"/>
    </source>
</evidence>
<sequence>MLNEFDDLAGQLYLNIESKWTIFDSVPSQYPSNESQIADVSEEEKYSQIIKMRREKIIDIQLGDSTPHLIISFESGSILFVIGFHEKYECWQVGVESDNWLVVACPMNGVATWTSNKFE</sequence>
<protein>
    <submittedName>
        <fullName evidence="1">Uncharacterized protein</fullName>
    </submittedName>
</protein>
<dbReference type="AlphaFoldDB" id="A0AAD0KPM4"/>
<name>A0AAD0KPM4_9BACL</name>
<organism evidence="1 2">
    <name type="scientific">Paenibacillus odorifer</name>
    <dbReference type="NCBI Taxonomy" id="189426"/>
    <lineage>
        <taxon>Bacteria</taxon>
        <taxon>Bacillati</taxon>
        <taxon>Bacillota</taxon>
        <taxon>Bacilli</taxon>
        <taxon>Bacillales</taxon>
        <taxon>Paenibacillaceae</taxon>
        <taxon>Paenibacillus</taxon>
    </lineage>
</organism>
<dbReference type="RefSeq" id="WP_111505061.1">
    <property type="nucleotide sequence ID" value="NZ_CP021965.1"/>
</dbReference>
<dbReference type="Proteomes" id="UP000249163">
    <property type="component" value="Chromosome"/>
</dbReference>